<feature type="chain" id="PRO_5040328249" description="Outer membrane protein beta-barrel domain-containing protein" evidence="1">
    <location>
        <begin position="23"/>
        <end position="250"/>
    </location>
</feature>
<evidence type="ECO:0000313" key="3">
    <source>
        <dbReference type="Proteomes" id="UP000813672"/>
    </source>
</evidence>
<dbReference type="Proteomes" id="UP000813672">
    <property type="component" value="Unassembled WGS sequence"/>
</dbReference>
<keyword evidence="1" id="KW-0732">Signal</keyword>
<dbReference type="AlphaFoldDB" id="A0A9Q3ZNP6"/>
<feature type="signal peptide" evidence="1">
    <location>
        <begin position="1"/>
        <end position="22"/>
    </location>
</feature>
<proteinExistence type="predicted"/>
<sequence>MKNTLSTLLVLGLLGSGSGLHAQSAGDWEFRVTPYAWLSGLSGEVGAIPGLPSGSVDLSFGDILDDLDFAGMLMASARNGPWVIYFDTTYVRTTSTEALGGIVFNSVKIRSETSTLALAIGRRLSETSQGSLDAYLGARAWWLQNRFDLTAVGGAVTRRTEKADWVNPLIGLTGRYRISDRWALFGALEVGGFGVGADSEWSVLAGATWQINDRSGLSFGWRHMEVDYEKSGVVFDAAQSGPVFGATFRF</sequence>
<dbReference type="InterPro" id="IPR011250">
    <property type="entry name" value="OMP/PagP_B-barrel"/>
</dbReference>
<dbReference type="EMBL" id="JAGQAF010000005">
    <property type="protein sequence ID" value="MCE8537884.1"/>
    <property type="molecule type" value="Genomic_DNA"/>
</dbReference>
<name>A0A9Q3ZNP6_9RHOB</name>
<dbReference type="SUPFAM" id="SSF56925">
    <property type="entry name" value="OMPA-like"/>
    <property type="match status" value="1"/>
</dbReference>
<reference evidence="2" key="1">
    <citation type="journal article" date="2021" name="Environ. Microbiol.">
        <title>Cryptic niche differentiation of novel sediment ecotypes of Rugeria pomeroyi correlates with nitrate respiration.</title>
        <authorList>
            <person name="Lin X."/>
            <person name="McNichol J."/>
            <person name="Chu X."/>
            <person name="Qian Y."/>
            <person name="Luo H."/>
        </authorList>
    </citation>
    <scope>NUCLEOTIDE SEQUENCE</scope>
    <source>
        <strain evidence="2">SZCCDBB064</strain>
    </source>
</reference>
<protein>
    <recommendedName>
        <fullName evidence="4">Outer membrane protein beta-barrel domain-containing protein</fullName>
    </recommendedName>
</protein>
<gene>
    <name evidence="2" type="ORF">KBY27_10465</name>
</gene>
<comment type="caution">
    <text evidence="2">The sequence shown here is derived from an EMBL/GenBank/DDBJ whole genome shotgun (WGS) entry which is preliminary data.</text>
</comment>
<evidence type="ECO:0008006" key="4">
    <source>
        <dbReference type="Google" id="ProtNLM"/>
    </source>
</evidence>
<dbReference type="RefSeq" id="WP_234219746.1">
    <property type="nucleotide sequence ID" value="NZ_JAGQAF010000005.1"/>
</dbReference>
<accession>A0A9Q3ZNP6</accession>
<organism evidence="2 3">
    <name type="scientific">Ruegeria pomeroyi</name>
    <dbReference type="NCBI Taxonomy" id="89184"/>
    <lineage>
        <taxon>Bacteria</taxon>
        <taxon>Pseudomonadati</taxon>
        <taxon>Pseudomonadota</taxon>
        <taxon>Alphaproteobacteria</taxon>
        <taxon>Rhodobacterales</taxon>
        <taxon>Roseobacteraceae</taxon>
        <taxon>Ruegeria</taxon>
    </lineage>
</organism>
<evidence type="ECO:0000256" key="1">
    <source>
        <dbReference type="SAM" id="SignalP"/>
    </source>
</evidence>
<evidence type="ECO:0000313" key="2">
    <source>
        <dbReference type="EMBL" id="MCE8537884.1"/>
    </source>
</evidence>